<evidence type="ECO:0000313" key="2">
    <source>
        <dbReference type="Proteomes" id="UP000239724"/>
    </source>
</evidence>
<sequence length="86" mass="9453">MPDTQTLLEKIQALPAEQLGEVEDFIDFLTARNRRLAAMDRFLAVAPALEAAGVPPVTEDEIMAEVRAARTERRARQTGSGDADRT</sequence>
<dbReference type="Proteomes" id="UP000239724">
    <property type="component" value="Unassembled WGS sequence"/>
</dbReference>
<gene>
    <name evidence="1" type="ORF">CCS01_01055</name>
</gene>
<dbReference type="EMBL" id="NHRY01000032">
    <property type="protein sequence ID" value="PPQ39513.1"/>
    <property type="molecule type" value="Genomic_DNA"/>
</dbReference>
<evidence type="ECO:0000313" key="1">
    <source>
        <dbReference type="EMBL" id="PPQ39513.1"/>
    </source>
</evidence>
<dbReference type="OrthoDB" id="6371923at2"/>
<organism evidence="1 2">
    <name type="scientific">Rhodopila globiformis</name>
    <name type="common">Rhodopseudomonas globiformis</name>
    <dbReference type="NCBI Taxonomy" id="1071"/>
    <lineage>
        <taxon>Bacteria</taxon>
        <taxon>Pseudomonadati</taxon>
        <taxon>Pseudomonadota</taxon>
        <taxon>Alphaproteobacteria</taxon>
        <taxon>Acetobacterales</taxon>
        <taxon>Acetobacteraceae</taxon>
        <taxon>Rhodopila</taxon>
    </lineage>
</organism>
<keyword evidence="2" id="KW-1185">Reference proteome</keyword>
<dbReference type="AlphaFoldDB" id="A0A2S6NP19"/>
<evidence type="ECO:0008006" key="3">
    <source>
        <dbReference type="Google" id="ProtNLM"/>
    </source>
</evidence>
<comment type="caution">
    <text evidence="1">The sequence shown here is derived from an EMBL/GenBank/DDBJ whole genome shotgun (WGS) entry which is preliminary data.</text>
</comment>
<name>A0A2S6NP19_RHOGL</name>
<reference evidence="1 2" key="1">
    <citation type="journal article" date="2018" name="Arch. Microbiol.">
        <title>New insights into the metabolic potential of the phototrophic purple bacterium Rhodopila globiformis DSM 161(T) from its draft genome sequence and evidence for a vanadium-dependent nitrogenase.</title>
        <authorList>
            <person name="Imhoff J.F."/>
            <person name="Rahn T."/>
            <person name="Kunzel S."/>
            <person name="Neulinger S.C."/>
        </authorList>
    </citation>
    <scope>NUCLEOTIDE SEQUENCE [LARGE SCALE GENOMIC DNA]</scope>
    <source>
        <strain evidence="1 2">DSM 161</strain>
    </source>
</reference>
<dbReference type="RefSeq" id="WP_104516987.1">
    <property type="nucleotide sequence ID" value="NZ_NHRY01000032.1"/>
</dbReference>
<protein>
    <recommendedName>
        <fullName evidence="3">DUF2281 domain-containing protein</fullName>
    </recommendedName>
</protein>
<accession>A0A2S6NP19</accession>
<proteinExistence type="predicted"/>